<evidence type="ECO:0000256" key="4">
    <source>
        <dbReference type="ARBA" id="ARBA00038402"/>
    </source>
</evidence>
<dbReference type="GO" id="GO:0005655">
    <property type="term" value="C:nucleolar ribonuclease P complex"/>
    <property type="evidence" value="ECO:0007669"/>
    <property type="project" value="TreeGrafter"/>
</dbReference>
<evidence type="ECO:0000256" key="2">
    <source>
        <dbReference type="ARBA" id="ARBA00022723"/>
    </source>
</evidence>
<dbReference type="OrthoDB" id="128536at2759"/>
<organism evidence="6 7">
    <name type="scientific">Stegodyphus mimosarum</name>
    <name type="common">African social velvet spider</name>
    <dbReference type="NCBI Taxonomy" id="407821"/>
    <lineage>
        <taxon>Eukaryota</taxon>
        <taxon>Metazoa</taxon>
        <taxon>Ecdysozoa</taxon>
        <taxon>Arthropoda</taxon>
        <taxon>Chelicerata</taxon>
        <taxon>Arachnida</taxon>
        <taxon>Araneae</taxon>
        <taxon>Araneomorphae</taxon>
        <taxon>Entelegynae</taxon>
        <taxon>Eresoidea</taxon>
        <taxon>Eresidae</taxon>
        <taxon>Stegodyphus</taxon>
    </lineage>
</organism>
<dbReference type="GO" id="GO:0008033">
    <property type="term" value="P:tRNA processing"/>
    <property type="evidence" value="ECO:0007669"/>
    <property type="project" value="UniProtKB-KW"/>
</dbReference>
<accession>A0A087T430</accession>
<evidence type="ECO:0000256" key="1">
    <source>
        <dbReference type="ARBA" id="ARBA00022694"/>
    </source>
</evidence>
<dbReference type="InterPro" id="IPR007175">
    <property type="entry name" value="Rpr2/Snm1/Rpp21"/>
</dbReference>
<keyword evidence="3" id="KW-0862">Zinc</keyword>
<keyword evidence="7" id="KW-1185">Reference proteome</keyword>
<evidence type="ECO:0000313" key="6">
    <source>
        <dbReference type="EMBL" id="KFM59869.1"/>
    </source>
</evidence>
<dbReference type="PANTHER" id="PTHR14742:SF0">
    <property type="entry name" value="RIBONUCLEASE P PROTEIN SUBUNIT P21"/>
    <property type="match status" value="1"/>
</dbReference>
<dbReference type="PANTHER" id="PTHR14742">
    <property type="entry name" value="RIBONUCLEASE P SUBUNIT P21"/>
    <property type="match status" value="1"/>
</dbReference>
<sequence length="122" mass="14054">MGKNKKGQDNYERICFLFEAAYTLVLSCPANVGLICSYGHMIKMLSNRTQSKLGPYIKRQICKKCHLILRPGVTSRVKLKNNGSKHILVTCNLCGTKKRFLSNPDYQLFYEKIKSKNWLVHQ</sequence>
<proteinExistence type="inferred from homology"/>
<dbReference type="EMBL" id="KK113315">
    <property type="protein sequence ID" value="KFM59869.1"/>
    <property type="molecule type" value="Genomic_DNA"/>
</dbReference>
<comment type="similarity">
    <text evidence="4">Belongs to the eukaryotic/archaeal RNase P protein component 4 family.</text>
</comment>
<dbReference type="AlphaFoldDB" id="A0A087T430"/>
<evidence type="ECO:0000313" key="7">
    <source>
        <dbReference type="Proteomes" id="UP000054359"/>
    </source>
</evidence>
<reference evidence="6 7" key="1">
    <citation type="submission" date="2013-11" db="EMBL/GenBank/DDBJ databases">
        <title>Genome sequencing of Stegodyphus mimosarum.</title>
        <authorList>
            <person name="Bechsgaard J."/>
        </authorList>
    </citation>
    <scope>NUCLEOTIDE SEQUENCE [LARGE SCALE GENOMIC DNA]</scope>
</reference>
<evidence type="ECO:0000256" key="3">
    <source>
        <dbReference type="ARBA" id="ARBA00022833"/>
    </source>
</evidence>
<gene>
    <name evidence="6" type="ORF">X975_13063</name>
</gene>
<dbReference type="OMA" id="KRTICKC"/>
<dbReference type="GO" id="GO:0046872">
    <property type="term" value="F:metal ion binding"/>
    <property type="evidence" value="ECO:0007669"/>
    <property type="project" value="UniProtKB-KW"/>
</dbReference>
<keyword evidence="2" id="KW-0479">Metal-binding</keyword>
<name>A0A087T430_STEMI</name>
<keyword evidence="5" id="KW-1133">Transmembrane helix</keyword>
<dbReference type="Gene3D" id="6.20.50.20">
    <property type="match status" value="1"/>
</dbReference>
<dbReference type="STRING" id="407821.A0A087T430"/>
<protein>
    <submittedName>
        <fullName evidence="6">Ribonuclease P protein subunit p21</fullName>
    </submittedName>
</protein>
<keyword evidence="5" id="KW-0812">Transmembrane</keyword>
<keyword evidence="1" id="KW-0819">tRNA processing</keyword>
<dbReference type="Pfam" id="PF04032">
    <property type="entry name" value="Rpr2"/>
    <property type="match status" value="1"/>
</dbReference>
<keyword evidence="5" id="KW-0472">Membrane</keyword>
<evidence type="ECO:0000256" key="5">
    <source>
        <dbReference type="SAM" id="Phobius"/>
    </source>
</evidence>
<dbReference type="Proteomes" id="UP000054359">
    <property type="component" value="Unassembled WGS sequence"/>
</dbReference>
<feature type="transmembrane region" description="Helical" evidence="5">
    <location>
        <begin position="20"/>
        <end position="42"/>
    </location>
</feature>
<feature type="non-terminal residue" evidence="6">
    <location>
        <position position="122"/>
    </location>
</feature>